<comment type="caution">
    <text evidence="1">The sequence shown here is derived from an EMBL/GenBank/DDBJ whole genome shotgun (WGS) entry which is preliminary data.</text>
</comment>
<name>A0A9N9EW96_9GLOM</name>
<organism evidence="1 2">
    <name type="scientific">Dentiscutata erythropus</name>
    <dbReference type="NCBI Taxonomy" id="1348616"/>
    <lineage>
        <taxon>Eukaryota</taxon>
        <taxon>Fungi</taxon>
        <taxon>Fungi incertae sedis</taxon>
        <taxon>Mucoromycota</taxon>
        <taxon>Glomeromycotina</taxon>
        <taxon>Glomeromycetes</taxon>
        <taxon>Diversisporales</taxon>
        <taxon>Gigasporaceae</taxon>
        <taxon>Dentiscutata</taxon>
    </lineage>
</organism>
<dbReference type="AlphaFoldDB" id="A0A9N9EW96"/>
<evidence type="ECO:0000313" key="1">
    <source>
        <dbReference type="EMBL" id="CAG8496701.1"/>
    </source>
</evidence>
<keyword evidence="2" id="KW-1185">Reference proteome</keyword>
<dbReference type="Proteomes" id="UP000789405">
    <property type="component" value="Unassembled WGS sequence"/>
</dbReference>
<protein>
    <submittedName>
        <fullName evidence="1">26411_t:CDS:1</fullName>
    </submittedName>
</protein>
<reference evidence="1" key="1">
    <citation type="submission" date="2021-06" db="EMBL/GenBank/DDBJ databases">
        <authorList>
            <person name="Kallberg Y."/>
            <person name="Tangrot J."/>
            <person name="Rosling A."/>
        </authorList>
    </citation>
    <scope>NUCLEOTIDE SEQUENCE</scope>
    <source>
        <strain evidence="1">MA453B</strain>
    </source>
</reference>
<gene>
    <name evidence="1" type="ORF">DERYTH_LOCUS2688</name>
</gene>
<accession>A0A9N9EW96</accession>
<proteinExistence type="predicted"/>
<evidence type="ECO:0000313" key="2">
    <source>
        <dbReference type="Proteomes" id="UP000789405"/>
    </source>
</evidence>
<sequence>MCLWHLWTTPGDSSEIPEQILYIVPMIGPLHISLNSRETVFLENYAFFDKLFHEVFGCNKVLAQKPKPYKINLLHELAFQGWFRVRSMILRKFEWSKDPEARYLINLLDNIIPLVLDFYPVIFRSGNWMAFKEALFHIWAIFYQYKQNFHSLLRWQIQKSNTPEQII</sequence>
<dbReference type="EMBL" id="CAJVPY010000880">
    <property type="protein sequence ID" value="CAG8496701.1"/>
    <property type="molecule type" value="Genomic_DNA"/>
</dbReference>
<dbReference type="OrthoDB" id="2421619at2759"/>